<evidence type="ECO:0008006" key="4">
    <source>
        <dbReference type="Google" id="ProtNLM"/>
    </source>
</evidence>
<dbReference type="AlphaFoldDB" id="A0A5B9DBU8"/>
<dbReference type="KEGG" id="psyt:DSAG12_02285"/>
<keyword evidence="1" id="KW-0472">Membrane</keyword>
<feature type="transmembrane region" description="Helical" evidence="1">
    <location>
        <begin position="12"/>
        <end position="30"/>
    </location>
</feature>
<keyword evidence="1" id="KW-0812">Transmembrane</keyword>
<gene>
    <name evidence="2" type="ORF">DSAG12_02285</name>
</gene>
<feature type="transmembrane region" description="Helical" evidence="1">
    <location>
        <begin position="300"/>
        <end position="316"/>
    </location>
</feature>
<feature type="transmembrane region" description="Helical" evidence="1">
    <location>
        <begin position="147"/>
        <end position="166"/>
    </location>
</feature>
<dbReference type="RefSeq" id="WP_147663332.1">
    <property type="nucleotide sequence ID" value="NZ_CP042905.2"/>
</dbReference>
<evidence type="ECO:0000256" key="1">
    <source>
        <dbReference type="SAM" id="Phobius"/>
    </source>
</evidence>
<keyword evidence="1" id="KW-1133">Transmembrane helix</keyword>
<feature type="transmembrane region" description="Helical" evidence="1">
    <location>
        <begin position="336"/>
        <end position="360"/>
    </location>
</feature>
<reference evidence="2 3" key="2">
    <citation type="journal article" date="2024" name="Int. J. Syst. Evol. Microbiol.">
        <title>Promethearchaeum syntrophicum gen. nov., sp. nov., an anaerobic, obligately syntrophic archaeon, the first isolate of the lineage 'Asgard' archaea, and proposal of the new archaeal phylum Promethearchaeota phyl. nov. and kingdom Promethearchaeati regn. nov.</title>
        <authorList>
            <person name="Imachi H."/>
            <person name="Nobu M.K."/>
            <person name="Kato S."/>
            <person name="Takaki Y."/>
            <person name="Miyazaki M."/>
            <person name="Miyata M."/>
            <person name="Ogawara M."/>
            <person name="Saito Y."/>
            <person name="Sakai S."/>
            <person name="Tahara Y.O."/>
            <person name="Takano Y."/>
            <person name="Tasumi E."/>
            <person name="Uematsu K."/>
            <person name="Yoshimura T."/>
            <person name="Itoh T."/>
            <person name="Ohkuma M."/>
            <person name="Takai K."/>
        </authorList>
    </citation>
    <scope>NUCLEOTIDE SEQUENCE [LARGE SCALE GENOMIC DNA]</scope>
    <source>
        <strain evidence="2 3">MK-D1</strain>
    </source>
</reference>
<protein>
    <recommendedName>
        <fullName evidence="4">Acyltransferase family protein</fullName>
    </recommendedName>
</protein>
<feature type="transmembrane region" description="Helical" evidence="1">
    <location>
        <begin position="380"/>
        <end position="398"/>
    </location>
</feature>
<feature type="transmembrane region" description="Helical" evidence="1">
    <location>
        <begin position="259"/>
        <end position="280"/>
    </location>
</feature>
<feature type="transmembrane region" description="Helical" evidence="1">
    <location>
        <begin position="178"/>
        <end position="199"/>
    </location>
</feature>
<proteinExistence type="predicted"/>
<dbReference type="GeneID" id="41330272"/>
<feature type="transmembrane region" description="Helical" evidence="1">
    <location>
        <begin position="45"/>
        <end position="71"/>
    </location>
</feature>
<dbReference type="Proteomes" id="UP000321408">
    <property type="component" value="Chromosome"/>
</dbReference>
<organism evidence="2 3">
    <name type="scientific">Promethearchaeum syntrophicum</name>
    <dbReference type="NCBI Taxonomy" id="2594042"/>
    <lineage>
        <taxon>Archaea</taxon>
        <taxon>Promethearchaeati</taxon>
        <taxon>Promethearchaeota</taxon>
        <taxon>Promethearchaeia</taxon>
        <taxon>Promethearchaeales</taxon>
        <taxon>Promethearchaeaceae</taxon>
        <taxon>Promethearchaeum</taxon>
    </lineage>
</organism>
<sequence length="438" mass="50204">MGKRILSLDFIRGLAIIGVIVNHAITYGIMLNEENARTLLPKSPLVIFAPLLIFGTWAGIFALITGLVNSYQIYLRMKKKEDIGVALQGCFINSTLVLIIHFIFLGLFNRVSESLTGNGFNHSLITGSIELQQISLPPIELFFRADALAMISASGYLTCLLLWIIWRKQGFQNTKRSIKIILEFGAIILAVSQPLWNLLYPIFISFLNKGGLYYIPALFLSFISGTMHCLLPYGGYVAFGIILGIYLAEQKSIQEIKNFAKKVGFSLIIISIILAIYHIFTVEGNLMSFFFKYKMIPPDLYLLNLGIMMLWFPWFFEKIDYCSDEKHAKIAEKTILIRRFGILSLTLFMLEPFWCTLWSFIFHTAFGSFSGEKDVVMTNFGLNLLFLIIVFGSWLIILKKWEKHKYKFSFEWIMVKIGSKFRKKPSERSDLTKILKDK</sequence>
<feature type="transmembrane region" description="Helical" evidence="1">
    <location>
        <begin position="83"/>
        <end position="108"/>
    </location>
</feature>
<evidence type="ECO:0000313" key="3">
    <source>
        <dbReference type="Proteomes" id="UP000321408"/>
    </source>
</evidence>
<dbReference type="EMBL" id="CP042905">
    <property type="protein sequence ID" value="QEE16455.1"/>
    <property type="molecule type" value="Genomic_DNA"/>
</dbReference>
<name>A0A5B9DBU8_9ARCH</name>
<evidence type="ECO:0000313" key="2">
    <source>
        <dbReference type="EMBL" id="QEE16455.1"/>
    </source>
</evidence>
<accession>A0A5B9DBU8</accession>
<feature type="transmembrane region" description="Helical" evidence="1">
    <location>
        <begin position="219"/>
        <end position="247"/>
    </location>
</feature>
<keyword evidence="3" id="KW-1185">Reference proteome</keyword>
<reference evidence="2 3" key="1">
    <citation type="journal article" date="2020" name="Nature">
        <title>Isolation of an archaeon at the prokaryote-eukaryote interface.</title>
        <authorList>
            <person name="Imachi H."/>
            <person name="Nobu M.K."/>
            <person name="Nakahara N."/>
            <person name="Morono Y."/>
            <person name="Ogawara M."/>
            <person name="Takaki Y."/>
            <person name="Takano Y."/>
            <person name="Uematsu K."/>
            <person name="Ikuta T."/>
            <person name="Ito M."/>
            <person name="Matsui Y."/>
            <person name="Miyazaki M."/>
            <person name="Murata K."/>
            <person name="Saito Y."/>
            <person name="Sakai S."/>
            <person name="Song C."/>
            <person name="Tasumi E."/>
            <person name="Yamanaka Y."/>
            <person name="Yamaguchi T."/>
            <person name="Kamagata Y."/>
            <person name="Tamaki H."/>
            <person name="Takai K."/>
        </authorList>
    </citation>
    <scope>NUCLEOTIDE SEQUENCE [LARGE SCALE GENOMIC DNA]</scope>
    <source>
        <strain evidence="2 3">MK-D1</strain>
    </source>
</reference>